<sequence length="122" mass="13905">MSNNLEFDARELNVIIRALKRFSQFDHKMQVSTILTLLEIALAERNNEEISVQDIEKRVGLQSGTASRNTYYWGEGHRENTGGHEMINIGFAPNDRRKRTLRLTNKGKAFINDVVKGVTENG</sequence>
<dbReference type="InterPro" id="IPR036390">
    <property type="entry name" value="WH_DNA-bd_sf"/>
</dbReference>
<protein>
    <submittedName>
        <fullName evidence="1">Winged helix-turn-helix transcriptional regulator</fullName>
    </submittedName>
</protein>
<dbReference type="SUPFAM" id="SSF46785">
    <property type="entry name" value="Winged helix' DNA-binding domain"/>
    <property type="match status" value="1"/>
</dbReference>
<proteinExistence type="predicted"/>
<dbReference type="InterPro" id="IPR036388">
    <property type="entry name" value="WH-like_DNA-bd_sf"/>
</dbReference>
<gene>
    <name evidence="1" type="ORF">J1C56_02230</name>
</gene>
<organism evidence="1 2">
    <name type="scientific">Aminobacter anthyllidis</name>
    <dbReference type="NCBI Taxonomy" id="1035067"/>
    <lineage>
        <taxon>Bacteria</taxon>
        <taxon>Pseudomonadati</taxon>
        <taxon>Pseudomonadota</taxon>
        <taxon>Alphaproteobacteria</taxon>
        <taxon>Hyphomicrobiales</taxon>
        <taxon>Phyllobacteriaceae</taxon>
        <taxon>Aminobacter</taxon>
    </lineage>
</organism>
<dbReference type="RefSeq" id="WP_214385584.1">
    <property type="nucleotide sequence ID" value="NZ_JAFLWW010000001.1"/>
</dbReference>
<reference evidence="1" key="2">
    <citation type="submission" date="2021-03" db="EMBL/GenBank/DDBJ databases">
        <authorList>
            <person name="Artuso I."/>
            <person name="Turrini P."/>
            <person name="Pirolo M."/>
            <person name="Lugli G.A."/>
            <person name="Ventura M."/>
            <person name="Visca P."/>
        </authorList>
    </citation>
    <scope>NUCLEOTIDE SEQUENCE</scope>
    <source>
        <strain evidence="1">LMG 26462</strain>
    </source>
</reference>
<dbReference type="Proteomes" id="UP001138921">
    <property type="component" value="Unassembled WGS sequence"/>
</dbReference>
<accession>A0A9X1A7M0</accession>
<evidence type="ECO:0000313" key="2">
    <source>
        <dbReference type="Proteomes" id="UP001138921"/>
    </source>
</evidence>
<evidence type="ECO:0000313" key="1">
    <source>
        <dbReference type="EMBL" id="MBT1154402.1"/>
    </source>
</evidence>
<dbReference type="Gene3D" id="1.10.10.10">
    <property type="entry name" value="Winged helix-like DNA-binding domain superfamily/Winged helix DNA-binding domain"/>
    <property type="match status" value="1"/>
</dbReference>
<comment type="caution">
    <text evidence="1">The sequence shown here is derived from an EMBL/GenBank/DDBJ whole genome shotgun (WGS) entry which is preliminary data.</text>
</comment>
<dbReference type="AlphaFoldDB" id="A0A9X1A7M0"/>
<name>A0A9X1A7M0_9HYPH</name>
<reference evidence="1" key="1">
    <citation type="journal article" date="2021" name="Microorganisms">
        <title>Phylogenomic Reconstruction and Metabolic Potential of the Genus Aminobacter.</title>
        <authorList>
            <person name="Artuso I."/>
            <person name="Turrini P."/>
            <person name="Pirolo M."/>
            <person name="Lugli G.A."/>
            <person name="Ventura M."/>
            <person name="Visca P."/>
        </authorList>
    </citation>
    <scope>NUCLEOTIDE SEQUENCE</scope>
    <source>
        <strain evidence="1">LMG 26462</strain>
    </source>
</reference>
<keyword evidence="2" id="KW-1185">Reference proteome</keyword>
<dbReference type="EMBL" id="JAFLWW010000001">
    <property type="protein sequence ID" value="MBT1154402.1"/>
    <property type="molecule type" value="Genomic_DNA"/>
</dbReference>